<dbReference type="CDD" id="cd08738">
    <property type="entry name" value="RGS_RGS7"/>
    <property type="match status" value="1"/>
</dbReference>
<accession>A0AAR2M2Q0</accession>
<keyword evidence="7" id="KW-0472">Membrane</keyword>
<evidence type="ECO:0000259" key="9">
    <source>
        <dbReference type="PROSITE" id="PS50186"/>
    </source>
</evidence>
<dbReference type="Pfam" id="PF00610">
    <property type="entry name" value="DEP"/>
    <property type="match status" value="1"/>
</dbReference>
<dbReference type="InterPro" id="IPR036305">
    <property type="entry name" value="RGS_sf"/>
</dbReference>
<dbReference type="FunFam" id="1.10.10.10:FF:000162">
    <property type="entry name" value="Regulator of G-protein signaling 6"/>
    <property type="match status" value="1"/>
</dbReference>
<dbReference type="Gene3D" id="1.10.10.10">
    <property type="entry name" value="Winged helix-like DNA-binding domain superfamily/Winged helix DNA-binding domain"/>
    <property type="match status" value="1"/>
</dbReference>
<dbReference type="PROSITE" id="PS50186">
    <property type="entry name" value="DEP"/>
    <property type="match status" value="1"/>
</dbReference>
<gene>
    <name evidence="10" type="primary">RGS7</name>
</gene>
<evidence type="ECO:0000256" key="2">
    <source>
        <dbReference type="ARBA" id="ARBA00004236"/>
    </source>
</evidence>
<dbReference type="GO" id="GO:0035556">
    <property type="term" value="P:intracellular signal transduction"/>
    <property type="evidence" value="ECO:0007669"/>
    <property type="project" value="InterPro"/>
</dbReference>
<organism evidence="10 11">
    <name type="scientific">Pygocentrus nattereri</name>
    <name type="common">Red-bellied piranha</name>
    <dbReference type="NCBI Taxonomy" id="42514"/>
    <lineage>
        <taxon>Eukaryota</taxon>
        <taxon>Metazoa</taxon>
        <taxon>Chordata</taxon>
        <taxon>Craniata</taxon>
        <taxon>Vertebrata</taxon>
        <taxon>Euteleostomi</taxon>
        <taxon>Actinopterygii</taxon>
        <taxon>Neopterygii</taxon>
        <taxon>Teleostei</taxon>
        <taxon>Ostariophysi</taxon>
        <taxon>Characiformes</taxon>
        <taxon>Characoidei</taxon>
        <taxon>Pygocentrus</taxon>
    </lineage>
</organism>
<keyword evidence="5" id="KW-0963">Cytoplasm</keyword>
<dbReference type="SMART" id="SM00315">
    <property type="entry name" value="RGS"/>
    <property type="match status" value="1"/>
</dbReference>
<dbReference type="GO" id="GO:0007186">
    <property type="term" value="P:G protein-coupled receptor signaling pathway"/>
    <property type="evidence" value="ECO:0007669"/>
    <property type="project" value="InterPro"/>
</dbReference>
<dbReference type="SMART" id="SM01224">
    <property type="entry name" value="G_gamma"/>
    <property type="match status" value="1"/>
</dbReference>
<evidence type="ECO:0008006" key="12">
    <source>
        <dbReference type="Google" id="ProtNLM"/>
    </source>
</evidence>
<dbReference type="CDD" id="cd04450">
    <property type="entry name" value="DEP_RGS7-like"/>
    <property type="match status" value="1"/>
</dbReference>
<evidence type="ECO:0000256" key="1">
    <source>
        <dbReference type="ARBA" id="ARBA00004170"/>
    </source>
</evidence>
<dbReference type="Proteomes" id="UP001501920">
    <property type="component" value="Chromosome 13"/>
</dbReference>
<feature type="domain" description="RGS" evidence="8">
    <location>
        <begin position="291"/>
        <end position="406"/>
    </location>
</feature>
<keyword evidence="6" id="KW-0734">Signal transduction inhibitor</keyword>
<feature type="domain" description="DEP" evidence="9">
    <location>
        <begin position="30"/>
        <end position="105"/>
    </location>
</feature>
<dbReference type="SUPFAM" id="SSF48097">
    <property type="entry name" value="Regulator of G-protein signaling, RGS"/>
    <property type="match status" value="1"/>
</dbReference>
<dbReference type="InterPro" id="IPR044926">
    <property type="entry name" value="RGS_subdomain_2"/>
</dbReference>
<evidence type="ECO:0000256" key="4">
    <source>
        <dbReference type="ARBA" id="ARBA00022475"/>
    </source>
</evidence>
<dbReference type="FunFam" id="1.10.1240.60:FF:000001">
    <property type="entry name" value="Regulator of G-protein signaling 6"/>
    <property type="match status" value="1"/>
</dbReference>
<proteinExistence type="predicted"/>
<dbReference type="PANTHER" id="PTHR45746:SF7">
    <property type="entry name" value="REGULATOR OF G-PROTEIN SIGNALING 7"/>
    <property type="match status" value="1"/>
</dbReference>
<evidence type="ECO:0000259" key="8">
    <source>
        <dbReference type="PROSITE" id="PS50132"/>
    </source>
</evidence>
<dbReference type="PROSITE" id="PS50132">
    <property type="entry name" value="RGS"/>
    <property type="match status" value="1"/>
</dbReference>
<dbReference type="InterPro" id="IPR015898">
    <property type="entry name" value="G-protein_gamma-like_dom"/>
</dbReference>
<dbReference type="Pfam" id="PF18148">
    <property type="entry name" value="RGS_DHEX"/>
    <property type="match status" value="1"/>
</dbReference>
<dbReference type="Ensembl" id="ENSPNAT00000080635.1">
    <property type="protein sequence ID" value="ENSPNAP00000081284.1"/>
    <property type="gene ID" value="ENSPNAG00000021537.2"/>
</dbReference>
<evidence type="ECO:0000313" key="11">
    <source>
        <dbReference type="Proteomes" id="UP001501920"/>
    </source>
</evidence>
<reference evidence="10 11" key="1">
    <citation type="submission" date="2020-10" db="EMBL/GenBank/DDBJ databases">
        <title>Pygocentrus nattereri (red-bellied piranha) genome, fPygNat1, primary haplotype.</title>
        <authorList>
            <person name="Myers G."/>
            <person name="Meyer A."/>
            <person name="Karagic N."/>
            <person name="Pippel M."/>
            <person name="Winkler S."/>
            <person name="Tracey A."/>
            <person name="Wood J."/>
            <person name="Formenti G."/>
            <person name="Howe K."/>
            <person name="Fedrigo O."/>
            <person name="Jarvis E.D."/>
        </authorList>
    </citation>
    <scope>NUCLEOTIDE SEQUENCE [LARGE SCALE GENOMIC DNA]</scope>
</reference>
<evidence type="ECO:0000256" key="5">
    <source>
        <dbReference type="ARBA" id="ARBA00022490"/>
    </source>
</evidence>
<evidence type="ECO:0000256" key="7">
    <source>
        <dbReference type="ARBA" id="ARBA00023136"/>
    </source>
</evidence>
<dbReference type="PANTHER" id="PTHR45746">
    <property type="entry name" value="LP21163P"/>
    <property type="match status" value="1"/>
</dbReference>
<dbReference type="InterPro" id="IPR040759">
    <property type="entry name" value="RGS_DHEX"/>
</dbReference>
<dbReference type="InterPro" id="IPR016137">
    <property type="entry name" value="RGS"/>
</dbReference>
<protein>
    <recommendedName>
        <fullName evidence="12">Regulator of G protein signaling 7b</fullName>
    </recommendedName>
</protein>
<dbReference type="GO" id="GO:0005886">
    <property type="term" value="C:plasma membrane"/>
    <property type="evidence" value="ECO:0007669"/>
    <property type="project" value="UniProtKB-SubCell"/>
</dbReference>
<evidence type="ECO:0000313" key="10">
    <source>
        <dbReference type="Ensembl" id="ENSPNAP00000081284.1"/>
    </source>
</evidence>
<name>A0AAR2M2Q0_PYGNA</name>
<dbReference type="InterPro" id="IPR047017">
    <property type="entry name" value="RGS6/7/9/11_DHEX_sf"/>
</dbReference>
<keyword evidence="11" id="KW-1185">Reference proteome</keyword>
<dbReference type="GO" id="GO:0009968">
    <property type="term" value="P:negative regulation of signal transduction"/>
    <property type="evidence" value="ECO:0007669"/>
    <property type="project" value="UniProtKB-KW"/>
</dbReference>
<dbReference type="SUPFAM" id="SSF46785">
    <property type="entry name" value="Winged helix' DNA-binding domain"/>
    <property type="match status" value="1"/>
</dbReference>
<dbReference type="InterPro" id="IPR036390">
    <property type="entry name" value="WH_DNA-bd_sf"/>
</dbReference>
<dbReference type="PRINTS" id="PR01301">
    <property type="entry name" value="RGSPROTEIN"/>
</dbReference>
<dbReference type="GO" id="GO:0005096">
    <property type="term" value="F:GTPase activator activity"/>
    <property type="evidence" value="ECO:0007669"/>
    <property type="project" value="TreeGrafter"/>
</dbReference>
<dbReference type="InterPro" id="IPR036284">
    <property type="entry name" value="GGL_sf"/>
</dbReference>
<dbReference type="GO" id="GO:0008277">
    <property type="term" value="P:regulation of G protein-coupled receptor signaling pathway"/>
    <property type="evidence" value="ECO:0007669"/>
    <property type="project" value="InterPro"/>
</dbReference>
<dbReference type="GeneTree" id="ENSGT00940000156661"/>
<reference evidence="10" key="3">
    <citation type="submission" date="2025-09" db="UniProtKB">
        <authorList>
            <consortium name="Ensembl"/>
        </authorList>
    </citation>
    <scope>IDENTIFICATION</scope>
</reference>
<dbReference type="AlphaFoldDB" id="A0AAR2M2Q0"/>
<evidence type="ECO:0000256" key="3">
    <source>
        <dbReference type="ARBA" id="ARBA00004514"/>
    </source>
</evidence>
<dbReference type="Gene3D" id="1.10.1240.60">
    <property type="match status" value="1"/>
</dbReference>
<keyword evidence="4" id="KW-1003">Cell membrane</keyword>
<sequence>ALTLNRVLHWVGMTNRSKPMEDIIARMQDEKNGIPIRTVKSFLSKIPSVFSGSDIVQWMIKNLNIDDQVEALHLGTLMAAHGYFFPISDHVLTLKDDGTFYRFQTPYFWPSNCWEPENTDYAVYLCKRTMQNKARLELADYEAESLARLQRAFARKWEFIFMQAEAQAKVDKKRDKIERKILDSQERAFWDVHRPVVSCCFISLPAVQSVYGLQNDVRSHSPTHTTTPEVKEPTEEELHHLLSYTEQYVEYDPFFTSPDPSNPWISDDNTVWELEVSKEPGQQRVRRWGFGFDEVLKDPVGREQFLKFLESEFSSENLRFWLAVQELKKRPIREVPSRVQEIWQEFLAPGAPSAINVDSKSYDKTTQNVKDPGRYTFEDAQEHIYKLMKSDSYSRFIRSSAYQELLQAKKKVKFLKRLETAI</sequence>
<dbReference type="InterPro" id="IPR036388">
    <property type="entry name" value="WH-like_DNA-bd_sf"/>
</dbReference>
<dbReference type="SMART" id="SM00049">
    <property type="entry name" value="DEP"/>
    <property type="match status" value="1"/>
</dbReference>
<dbReference type="GO" id="GO:0043005">
    <property type="term" value="C:neuron projection"/>
    <property type="evidence" value="ECO:0007669"/>
    <property type="project" value="TreeGrafter"/>
</dbReference>
<dbReference type="GO" id="GO:0005829">
    <property type="term" value="C:cytosol"/>
    <property type="evidence" value="ECO:0007669"/>
    <property type="project" value="UniProtKB-SubCell"/>
</dbReference>
<dbReference type="FunFam" id="1.10.167.10:FF:000002">
    <property type="entry name" value="Regulator of G-protein signaling 6 isoform 9"/>
    <property type="match status" value="1"/>
</dbReference>
<dbReference type="Gene3D" id="1.10.167.10">
    <property type="entry name" value="Regulator of G-protein Signalling 4, domain 2"/>
    <property type="match status" value="1"/>
</dbReference>
<dbReference type="InterPro" id="IPR000591">
    <property type="entry name" value="DEP_dom"/>
</dbReference>
<evidence type="ECO:0000256" key="6">
    <source>
        <dbReference type="ARBA" id="ARBA00022700"/>
    </source>
</evidence>
<dbReference type="SUPFAM" id="SSF48670">
    <property type="entry name" value="Transducin (heterotrimeric G protein), gamma chain"/>
    <property type="match status" value="1"/>
</dbReference>
<reference evidence="10" key="2">
    <citation type="submission" date="2025-08" db="UniProtKB">
        <authorList>
            <consortium name="Ensembl"/>
        </authorList>
    </citation>
    <scope>IDENTIFICATION</scope>
</reference>
<comment type="subcellular location">
    <subcellularLocation>
        <location evidence="2">Cell membrane</location>
    </subcellularLocation>
    <subcellularLocation>
        <location evidence="3">Cytoplasm</location>
        <location evidence="3">Cytosol</location>
    </subcellularLocation>
    <subcellularLocation>
        <location evidence="1">Membrane</location>
        <topology evidence="1">Peripheral membrane protein</topology>
    </subcellularLocation>
</comment>
<dbReference type="Pfam" id="PF00615">
    <property type="entry name" value="RGS"/>
    <property type="match status" value="1"/>
</dbReference>
<dbReference type="InterPro" id="IPR047016">
    <property type="entry name" value="RGS6/7/9/11"/>
</dbReference>